<reference evidence="1 2" key="1">
    <citation type="journal article" date="2014" name="Nat. Genet.">
        <title>Genome sequence of the hot pepper provides insights into the evolution of pungency in Capsicum species.</title>
        <authorList>
            <person name="Kim S."/>
            <person name="Park M."/>
            <person name="Yeom S.I."/>
            <person name="Kim Y.M."/>
            <person name="Lee J.M."/>
            <person name="Lee H.A."/>
            <person name="Seo E."/>
            <person name="Choi J."/>
            <person name="Cheong K."/>
            <person name="Kim K.T."/>
            <person name="Jung K."/>
            <person name="Lee G.W."/>
            <person name="Oh S.K."/>
            <person name="Bae C."/>
            <person name="Kim S.B."/>
            <person name="Lee H.Y."/>
            <person name="Kim S.Y."/>
            <person name="Kim M.S."/>
            <person name="Kang B.C."/>
            <person name="Jo Y.D."/>
            <person name="Yang H.B."/>
            <person name="Jeong H.J."/>
            <person name="Kang W.H."/>
            <person name="Kwon J.K."/>
            <person name="Shin C."/>
            <person name="Lim J.Y."/>
            <person name="Park J.H."/>
            <person name="Huh J.H."/>
            <person name="Kim J.S."/>
            <person name="Kim B.D."/>
            <person name="Cohen O."/>
            <person name="Paran I."/>
            <person name="Suh M.C."/>
            <person name="Lee S.B."/>
            <person name="Kim Y.K."/>
            <person name="Shin Y."/>
            <person name="Noh S.J."/>
            <person name="Park J."/>
            <person name="Seo Y.S."/>
            <person name="Kwon S.Y."/>
            <person name="Kim H.A."/>
            <person name="Park J.M."/>
            <person name="Kim H.J."/>
            <person name="Choi S.B."/>
            <person name="Bosland P.W."/>
            <person name="Reeves G."/>
            <person name="Jo S.H."/>
            <person name="Lee B.W."/>
            <person name="Cho H.T."/>
            <person name="Choi H.S."/>
            <person name="Lee M.S."/>
            <person name="Yu Y."/>
            <person name="Do Choi Y."/>
            <person name="Park B.S."/>
            <person name="van Deynze A."/>
            <person name="Ashrafi H."/>
            <person name="Hill T."/>
            <person name="Kim W.T."/>
            <person name="Pai H.S."/>
            <person name="Ahn H.K."/>
            <person name="Yeam I."/>
            <person name="Giovannoni J.J."/>
            <person name="Rose J.K."/>
            <person name="Sorensen I."/>
            <person name="Lee S.J."/>
            <person name="Kim R.W."/>
            <person name="Choi I.Y."/>
            <person name="Choi B.S."/>
            <person name="Lim J.S."/>
            <person name="Lee Y.H."/>
            <person name="Choi D."/>
        </authorList>
    </citation>
    <scope>NUCLEOTIDE SEQUENCE [LARGE SCALE GENOMIC DNA]</scope>
    <source>
        <strain evidence="2">cv. CM334</strain>
    </source>
</reference>
<dbReference type="Gene3D" id="1.25.40.10">
    <property type="entry name" value="Tetratricopeptide repeat domain"/>
    <property type="match status" value="1"/>
</dbReference>
<dbReference type="SMART" id="SM00028">
    <property type="entry name" value="TPR"/>
    <property type="match status" value="2"/>
</dbReference>
<name>A0A2G2Z9F6_CAPAN</name>
<dbReference type="InterPro" id="IPR019734">
    <property type="entry name" value="TPR_rpt"/>
</dbReference>
<evidence type="ECO:0000313" key="2">
    <source>
        <dbReference type="Proteomes" id="UP000222542"/>
    </source>
</evidence>
<organism evidence="1 2">
    <name type="scientific">Capsicum annuum</name>
    <name type="common">Capsicum pepper</name>
    <dbReference type="NCBI Taxonomy" id="4072"/>
    <lineage>
        <taxon>Eukaryota</taxon>
        <taxon>Viridiplantae</taxon>
        <taxon>Streptophyta</taxon>
        <taxon>Embryophyta</taxon>
        <taxon>Tracheophyta</taxon>
        <taxon>Spermatophyta</taxon>
        <taxon>Magnoliopsida</taxon>
        <taxon>eudicotyledons</taxon>
        <taxon>Gunneridae</taxon>
        <taxon>Pentapetalae</taxon>
        <taxon>asterids</taxon>
        <taxon>lamiids</taxon>
        <taxon>Solanales</taxon>
        <taxon>Solanaceae</taxon>
        <taxon>Solanoideae</taxon>
        <taxon>Capsiceae</taxon>
        <taxon>Capsicum</taxon>
    </lineage>
</organism>
<proteinExistence type="predicted"/>
<gene>
    <name evidence="1" type="ORF">T459_16651</name>
</gene>
<sequence>MPRYKDEAPVVCIYTVCDESKYLIVRNVPALGCADQLSQLFSTYGQIQECALSIPVFGVTVIVNLKSFGLFLSCAFFTVSETSVVCVYLSLSRFDEVVFSYQKSPTIFKSSKGDNHPSVAFVFVRLADLYYKTGKLRESRSYCENALRIYAKPGPRTTTEETACGLTEISVIYELFNEPEEALKLLLKAIKLLEDKPG</sequence>
<reference evidence="1 2" key="2">
    <citation type="journal article" date="2017" name="Genome Biol.">
        <title>New reference genome sequences of hot pepper reveal the massive evolution of plant disease-resistance genes by retroduplication.</title>
        <authorList>
            <person name="Kim S."/>
            <person name="Park J."/>
            <person name="Yeom S.I."/>
            <person name="Kim Y.M."/>
            <person name="Seo E."/>
            <person name="Kim K.T."/>
            <person name="Kim M.S."/>
            <person name="Lee J.M."/>
            <person name="Cheong K."/>
            <person name="Shin H.S."/>
            <person name="Kim S.B."/>
            <person name="Han K."/>
            <person name="Lee J."/>
            <person name="Park M."/>
            <person name="Lee H.A."/>
            <person name="Lee H.Y."/>
            <person name="Lee Y."/>
            <person name="Oh S."/>
            <person name="Lee J.H."/>
            <person name="Choi E."/>
            <person name="Choi E."/>
            <person name="Lee S.E."/>
            <person name="Jeon J."/>
            <person name="Kim H."/>
            <person name="Choi G."/>
            <person name="Song H."/>
            <person name="Lee J."/>
            <person name="Lee S.C."/>
            <person name="Kwon J.K."/>
            <person name="Lee H.Y."/>
            <person name="Koo N."/>
            <person name="Hong Y."/>
            <person name="Kim R.W."/>
            <person name="Kang W.H."/>
            <person name="Huh J.H."/>
            <person name="Kang B.C."/>
            <person name="Yang T.J."/>
            <person name="Lee Y.H."/>
            <person name="Bennetzen J.L."/>
            <person name="Choi D."/>
        </authorList>
    </citation>
    <scope>NUCLEOTIDE SEQUENCE [LARGE SCALE GENOMIC DNA]</scope>
    <source>
        <strain evidence="2">cv. CM334</strain>
    </source>
</reference>
<keyword evidence="2" id="KW-1185">Reference proteome</keyword>
<dbReference type="SUPFAM" id="SSF48452">
    <property type="entry name" value="TPR-like"/>
    <property type="match status" value="1"/>
</dbReference>
<dbReference type="PANTHER" id="PTHR46284">
    <property type="entry name" value="PROTEIN KINESIN LIGHT CHAIN-RELATED 3"/>
    <property type="match status" value="1"/>
</dbReference>
<dbReference type="Proteomes" id="UP000222542">
    <property type="component" value="Unassembled WGS sequence"/>
</dbReference>
<evidence type="ECO:0000313" key="1">
    <source>
        <dbReference type="EMBL" id="PHT78599.1"/>
    </source>
</evidence>
<dbReference type="InterPro" id="IPR011990">
    <property type="entry name" value="TPR-like_helical_dom_sf"/>
</dbReference>
<dbReference type="EMBL" id="AYRZ02000006">
    <property type="protein sequence ID" value="PHT78599.1"/>
    <property type="molecule type" value="Genomic_DNA"/>
</dbReference>
<protein>
    <submittedName>
        <fullName evidence="1">Uncharacterized protein</fullName>
    </submittedName>
</protein>
<accession>A0A2G2Z9F6</accession>
<dbReference type="STRING" id="4072.A0A2G2Z9F6"/>
<dbReference type="Gramene" id="PHT78599">
    <property type="protein sequence ID" value="PHT78599"/>
    <property type="gene ID" value="T459_16651"/>
</dbReference>
<comment type="caution">
    <text evidence="1">The sequence shown here is derived from an EMBL/GenBank/DDBJ whole genome shotgun (WGS) entry which is preliminary data.</text>
</comment>
<dbReference type="PANTHER" id="PTHR46284:SF2">
    <property type="entry name" value="PROTEIN KINESIN LIGHT CHAIN-RELATED 1"/>
    <property type="match status" value="1"/>
</dbReference>
<dbReference type="Pfam" id="PF13424">
    <property type="entry name" value="TPR_12"/>
    <property type="match status" value="1"/>
</dbReference>
<dbReference type="AlphaFoldDB" id="A0A2G2Z9F6"/>